<keyword evidence="1" id="KW-0812">Transmembrane</keyword>
<evidence type="ECO:0000256" key="1">
    <source>
        <dbReference type="SAM" id="Phobius"/>
    </source>
</evidence>
<keyword evidence="1" id="KW-0472">Membrane</keyword>
<dbReference type="InterPro" id="IPR055713">
    <property type="entry name" value="DUF7289"/>
</dbReference>
<gene>
    <name evidence="2" type="ORF">KM295_07570</name>
</gene>
<dbReference type="AlphaFoldDB" id="A0A9R1CQQ2"/>
<dbReference type="RefSeq" id="WP_256029362.1">
    <property type="nucleotide sequence ID" value="NZ_JAHLKM010000007.1"/>
</dbReference>
<feature type="transmembrane region" description="Helical" evidence="1">
    <location>
        <begin position="20"/>
        <end position="42"/>
    </location>
</feature>
<evidence type="ECO:0000313" key="2">
    <source>
        <dbReference type="EMBL" id="MCQ4333338.1"/>
    </source>
</evidence>
<keyword evidence="3" id="KW-1185">Reference proteome</keyword>
<name>A0A9R1CQQ2_9EURY</name>
<proteinExistence type="predicted"/>
<dbReference type="EMBL" id="JAHLKM010000007">
    <property type="protein sequence ID" value="MCQ4333338.1"/>
    <property type="molecule type" value="Genomic_DNA"/>
</dbReference>
<dbReference type="Proteomes" id="UP001139494">
    <property type="component" value="Unassembled WGS sequence"/>
</dbReference>
<protein>
    <submittedName>
        <fullName evidence="2">Uncharacterized protein</fullName>
    </submittedName>
</protein>
<keyword evidence="1" id="KW-1133">Transmembrane helix</keyword>
<dbReference type="Pfam" id="PF23960">
    <property type="entry name" value="DUF7289"/>
    <property type="match status" value="1"/>
</dbReference>
<organism evidence="2 3">
    <name type="scientific">Natronomonas aquatica</name>
    <dbReference type="NCBI Taxonomy" id="2841590"/>
    <lineage>
        <taxon>Archaea</taxon>
        <taxon>Methanobacteriati</taxon>
        <taxon>Methanobacteriota</taxon>
        <taxon>Stenosarchaea group</taxon>
        <taxon>Halobacteria</taxon>
        <taxon>Halobacteriales</taxon>
        <taxon>Natronomonadaceae</taxon>
        <taxon>Natronomonas</taxon>
    </lineage>
</organism>
<evidence type="ECO:0000313" key="3">
    <source>
        <dbReference type="Proteomes" id="UP001139494"/>
    </source>
</evidence>
<sequence>MSDRRLGTGTDRAVSDVIGYVLIFSLIVTTVGIVSAVGFSTLDDRQSAEQINNVEQAFDVFATNVEDVYREDAPSRATEMRLAGGTIQYGEPVTITVRRADDHAVNHTMELTPLVYTERDSEVVYAAGAILRGEPEGSAMLREPPFVLEPDRSLLPFVRTTRSVGLSEITRDGTVRIETRRTNANVTTHPGLEDGGTLELVVDSPRGTAWDGYLRAQADRHDDWTYDESTATLSFETDELSVPRSRVQLRLVT</sequence>
<reference evidence="2" key="1">
    <citation type="journal article" date="2023" name="Front. Microbiol.">
        <title>Genomic-based phylogenetic and metabolic analyses of the genus Natronomonas, and description of Natronomonas aquatica sp. nov.</title>
        <authorList>
            <person name="Garcia-Roldan A."/>
            <person name="Duran-Viseras A."/>
            <person name="de la Haba R.R."/>
            <person name="Corral P."/>
            <person name="Sanchez-Porro C."/>
            <person name="Ventosa A."/>
        </authorList>
    </citation>
    <scope>NUCLEOTIDE SEQUENCE</scope>
    <source>
        <strain evidence="2">F2-12</strain>
    </source>
</reference>
<accession>A0A9R1CQQ2</accession>
<comment type="caution">
    <text evidence="2">The sequence shown here is derived from an EMBL/GenBank/DDBJ whole genome shotgun (WGS) entry which is preliminary data.</text>
</comment>